<reference evidence="2" key="1">
    <citation type="submission" date="2016-07" db="EMBL/GenBank/DDBJ databases">
        <authorList>
            <person name="Florea S."/>
            <person name="Webb J.S."/>
            <person name="Jaromczyk J."/>
            <person name="Schardl C.L."/>
        </authorList>
    </citation>
    <scope>NUCLEOTIDE SEQUENCE [LARGE SCALE GENOMIC DNA]</scope>
    <source>
        <strain evidence="2">CY1</strain>
    </source>
</reference>
<dbReference type="EMBL" id="MBTG01000016">
    <property type="protein sequence ID" value="OPH56419.1"/>
    <property type="molecule type" value="Genomic_DNA"/>
</dbReference>
<evidence type="ECO:0000313" key="2">
    <source>
        <dbReference type="Proteomes" id="UP000190626"/>
    </source>
</evidence>
<dbReference type="AlphaFoldDB" id="A0A1V4HHZ6"/>
<evidence type="ECO:0000313" key="1">
    <source>
        <dbReference type="EMBL" id="OPH56419.1"/>
    </source>
</evidence>
<organism evidence="1 2">
    <name type="scientific">Paenibacillus ferrarius</name>
    <dbReference type="NCBI Taxonomy" id="1469647"/>
    <lineage>
        <taxon>Bacteria</taxon>
        <taxon>Bacillati</taxon>
        <taxon>Bacillota</taxon>
        <taxon>Bacilli</taxon>
        <taxon>Bacillales</taxon>
        <taxon>Paenibacillaceae</taxon>
        <taxon>Paenibacillus</taxon>
    </lineage>
</organism>
<comment type="caution">
    <text evidence="1">The sequence shown here is derived from an EMBL/GenBank/DDBJ whole genome shotgun (WGS) entry which is preliminary data.</text>
</comment>
<name>A0A1V4HHZ6_9BACL</name>
<dbReference type="Proteomes" id="UP000190626">
    <property type="component" value="Unassembled WGS sequence"/>
</dbReference>
<gene>
    <name evidence="1" type="ORF">BC351_28415</name>
</gene>
<sequence>MANCGKGPERLLQHRVYPALGLPARKGGWSWSLHLNACKSAGFFNETGWKMEEACDYAGFRSFFFLKSRKSSKRMHIRRNLLIWVVSRTKGCIFAGISVTG</sequence>
<proteinExistence type="predicted"/>
<keyword evidence="2" id="KW-1185">Reference proteome</keyword>
<protein>
    <submittedName>
        <fullName evidence="1">Uncharacterized protein</fullName>
    </submittedName>
</protein>
<dbReference type="STRING" id="1469647.BC351_28415"/>
<accession>A0A1V4HHZ6</accession>